<proteinExistence type="predicted"/>
<evidence type="ECO:0000256" key="1">
    <source>
        <dbReference type="SAM" id="MobiDB-lite"/>
    </source>
</evidence>
<feature type="region of interest" description="Disordered" evidence="1">
    <location>
        <begin position="472"/>
        <end position="492"/>
    </location>
</feature>
<evidence type="ECO:0000313" key="4">
    <source>
        <dbReference type="Proteomes" id="UP000265120"/>
    </source>
</evidence>
<dbReference type="Proteomes" id="UP000265120">
    <property type="component" value="Chromosome 8"/>
</dbReference>
<accession>A0A3P8ULZ7</accession>
<dbReference type="GeneTree" id="ENSGT00940000160595"/>
<name>A0A3P8ULZ7_CYNSE</name>
<reference evidence="3" key="3">
    <citation type="submission" date="2025-09" db="UniProtKB">
        <authorList>
            <consortium name="Ensembl"/>
        </authorList>
    </citation>
    <scope>IDENTIFICATION</scope>
</reference>
<evidence type="ECO:0000259" key="2">
    <source>
        <dbReference type="SMART" id="SM00355"/>
    </source>
</evidence>
<sequence>MKSNMADMQPNGHFKCDWCDFTTKDAGTFVQHLHHHNENHWRCLKCRHISLSEDDHQKHIKAHSGVFPFRCLVCGFGAVRNEDLKKHMAAVHKQMVERRPLKTFEDGGLSTSSALKLMLKKSGHFQDTQKISNSNCLPGILPNQNGRLVHEEQFVEEYQHSVDGTVSKNNGSHISDQSTSVMLQDADVSASSDAVNHKNPNGLTVLMLKNKISIPPNCTTKVMGFKMVDGKKHLVLKVIQSGKSDSKVSAEELSPSTDHSNDSIENGDCLDHRSSTPPSKKPHFCSPMDPDDIVAVKVKMEEEETAVCNLDVASIHSTEGQNDHWHKMSSNGSDSMTNDNIVKSTPGFKLLTNSAHPQINVSYLKPGVETLTSQSSVTLKPSSTLAVSSPKAGTAVKGTTLYSPVPPGISSSSSQYFINSPTGLKGPVLLSSTPQNTQKDKSVKTQPTCYLLQKSVPMNVKVQSCDAEKPMLAPRSIRPPSQRKRRRKALFDDEYPTTGHKVRRLSNRAASEKEAVLLWRPVAKEVERTLRLAPFSSLQQVKCPRRYQPVVVLNHPDADIPEVANIMKVLVYYVRTRSHVNQSFIFSQRCLFLSSS</sequence>
<evidence type="ECO:0000313" key="3">
    <source>
        <dbReference type="Ensembl" id="ENSCSEP00000004218.1"/>
    </source>
</evidence>
<feature type="domain" description="C2H2-type" evidence="2">
    <location>
        <begin position="41"/>
        <end position="63"/>
    </location>
</feature>
<dbReference type="SMART" id="SM00355">
    <property type="entry name" value="ZnF_C2H2"/>
    <property type="match status" value="3"/>
</dbReference>
<dbReference type="AlphaFoldDB" id="A0A3P8ULZ7"/>
<dbReference type="STRING" id="244447.ENSCSEP00000004218"/>
<dbReference type="InterPro" id="IPR036236">
    <property type="entry name" value="Znf_C2H2_sf"/>
</dbReference>
<feature type="domain" description="C2H2-type" evidence="2">
    <location>
        <begin position="14"/>
        <end position="36"/>
    </location>
</feature>
<feature type="region of interest" description="Disordered" evidence="1">
    <location>
        <begin position="244"/>
        <end position="287"/>
    </location>
</feature>
<organism evidence="3 4">
    <name type="scientific">Cynoglossus semilaevis</name>
    <name type="common">Tongue sole</name>
    <dbReference type="NCBI Taxonomy" id="244447"/>
    <lineage>
        <taxon>Eukaryota</taxon>
        <taxon>Metazoa</taxon>
        <taxon>Chordata</taxon>
        <taxon>Craniata</taxon>
        <taxon>Vertebrata</taxon>
        <taxon>Euteleostomi</taxon>
        <taxon>Actinopterygii</taxon>
        <taxon>Neopterygii</taxon>
        <taxon>Teleostei</taxon>
        <taxon>Neoteleostei</taxon>
        <taxon>Acanthomorphata</taxon>
        <taxon>Carangaria</taxon>
        <taxon>Pleuronectiformes</taxon>
        <taxon>Pleuronectoidei</taxon>
        <taxon>Cynoglossidae</taxon>
        <taxon>Cynoglossinae</taxon>
        <taxon>Cynoglossus</taxon>
    </lineage>
</organism>
<reference evidence="3" key="2">
    <citation type="submission" date="2025-08" db="UniProtKB">
        <authorList>
            <consortium name="Ensembl"/>
        </authorList>
    </citation>
    <scope>IDENTIFICATION</scope>
</reference>
<reference evidence="3 4" key="1">
    <citation type="journal article" date="2014" name="Nat. Genet.">
        <title>Whole-genome sequence of a flatfish provides insights into ZW sex chromosome evolution and adaptation to a benthic lifestyle.</title>
        <authorList>
            <person name="Chen S."/>
            <person name="Zhang G."/>
            <person name="Shao C."/>
            <person name="Huang Q."/>
            <person name="Liu G."/>
            <person name="Zhang P."/>
            <person name="Song W."/>
            <person name="An N."/>
            <person name="Chalopin D."/>
            <person name="Volff J.N."/>
            <person name="Hong Y."/>
            <person name="Li Q."/>
            <person name="Sha Z."/>
            <person name="Zhou H."/>
            <person name="Xie M."/>
            <person name="Yu Q."/>
            <person name="Liu Y."/>
            <person name="Xiang H."/>
            <person name="Wang N."/>
            <person name="Wu K."/>
            <person name="Yang C."/>
            <person name="Zhou Q."/>
            <person name="Liao X."/>
            <person name="Yang L."/>
            <person name="Hu Q."/>
            <person name="Zhang J."/>
            <person name="Meng L."/>
            <person name="Jin L."/>
            <person name="Tian Y."/>
            <person name="Lian J."/>
            <person name="Yang J."/>
            <person name="Miao G."/>
            <person name="Liu S."/>
            <person name="Liang Z."/>
            <person name="Yan F."/>
            <person name="Li Y."/>
            <person name="Sun B."/>
            <person name="Zhang H."/>
            <person name="Zhang J."/>
            <person name="Zhu Y."/>
            <person name="Du M."/>
            <person name="Zhao Y."/>
            <person name="Schartl M."/>
            <person name="Tang Q."/>
            <person name="Wang J."/>
        </authorList>
    </citation>
    <scope>NUCLEOTIDE SEQUENCE</scope>
</reference>
<dbReference type="Ensembl" id="ENSCSET00000004273.1">
    <property type="protein sequence ID" value="ENSCSEP00000004218.1"/>
    <property type="gene ID" value="ENSCSEG00000002747.1"/>
</dbReference>
<dbReference type="InterPro" id="IPR013087">
    <property type="entry name" value="Znf_C2H2_type"/>
</dbReference>
<dbReference type="OMA" id="SICFQTH"/>
<protein>
    <recommendedName>
        <fullName evidence="2">C2H2-type domain-containing protein</fullName>
    </recommendedName>
</protein>
<dbReference type="SUPFAM" id="SSF57667">
    <property type="entry name" value="beta-beta-alpha zinc fingers"/>
    <property type="match status" value="1"/>
</dbReference>
<keyword evidence="4" id="KW-1185">Reference proteome</keyword>
<feature type="domain" description="C2H2-type" evidence="2">
    <location>
        <begin position="69"/>
        <end position="92"/>
    </location>
</feature>
<dbReference type="InParanoid" id="A0A3P8ULZ7"/>
<dbReference type="Gene3D" id="3.30.160.60">
    <property type="entry name" value="Classic Zinc Finger"/>
    <property type="match status" value="1"/>
</dbReference>